<feature type="non-terminal residue" evidence="6">
    <location>
        <position position="1"/>
    </location>
</feature>
<feature type="repeat" description="ANK" evidence="5">
    <location>
        <begin position="85"/>
        <end position="117"/>
    </location>
</feature>
<proteinExistence type="predicted"/>
<dbReference type="HOGENOM" id="CLU_1829879_0_0_1"/>
<dbReference type="FunFam" id="1.25.40.20:FF:000162">
    <property type="entry name" value="Ankyrin repeat domain-containing protein 54"/>
    <property type="match status" value="1"/>
</dbReference>
<sequence>MEENNNSLCPYHLSKMSAFFNPMSHLLSLQFWYIISITKQNLQFFVCIFDSAAMKRLREAANCNDIDTVRKLLQDDVDPCSADDKGRTALHFSSCNGNESIVKLLLSHGADPNQRDSLGNTPLHLAACTNHVPVITTLLKGG</sequence>
<evidence type="ECO:0000256" key="4">
    <source>
        <dbReference type="ARBA" id="ARBA00039237"/>
    </source>
</evidence>
<dbReference type="PANTHER" id="PTHR24197">
    <property type="entry name" value="ANKYRIN REPEAT DOMAIN-CONTAINING PROTEIN 61"/>
    <property type="match status" value="1"/>
</dbReference>
<evidence type="ECO:0000313" key="6">
    <source>
        <dbReference type="EMBL" id="CAG12113.1"/>
    </source>
</evidence>
<reference evidence="6" key="1">
    <citation type="journal article" date="2004" name="Nature">
        <title>Genome duplication in the teleost fish Tetraodon nigroviridis reveals the early vertebrate proto-karyotype.</title>
        <authorList>
            <person name="Jaillon O."/>
            <person name="Aury J.-M."/>
            <person name="Brunet F."/>
            <person name="Petit J.-L."/>
            <person name="Stange-Thomann N."/>
            <person name="Mauceli E."/>
            <person name="Bouneau L."/>
            <person name="Fischer C."/>
            <person name="Ozouf-Costaz C."/>
            <person name="Bernot A."/>
            <person name="Nicaud S."/>
            <person name="Jaffe D."/>
            <person name="Fisher S."/>
            <person name="Lutfalla G."/>
            <person name="Dossat C."/>
            <person name="Segurens B."/>
            <person name="Dasilva C."/>
            <person name="Salanoubat M."/>
            <person name="Levy M."/>
            <person name="Boudet N."/>
            <person name="Castellano S."/>
            <person name="Anthouard V."/>
            <person name="Jubin C."/>
            <person name="Castelli V."/>
            <person name="Katinka M."/>
            <person name="Vacherie B."/>
            <person name="Biemont C."/>
            <person name="Skalli Z."/>
            <person name="Cattolico L."/>
            <person name="Poulain J."/>
            <person name="De Berardinis V."/>
            <person name="Cruaud C."/>
            <person name="Duprat S."/>
            <person name="Brottier P."/>
            <person name="Coutanceau J.-P."/>
            <person name="Gouzy J."/>
            <person name="Parra G."/>
            <person name="Lardier G."/>
            <person name="Chapple C."/>
            <person name="McKernan K.J."/>
            <person name="McEwan P."/>
            <person name="Bosak S."/>
            <person name="Kellis M."/>
            <person name="Volff J.-N."/>
            <person name="Guigo R."/>
            <person name="Zody M.C."/>
            <person name="Mesirov J."/>
            <person name="Lindblad-Toh K."/>
            <person name="Birren B."/>
            <person name="Nusbaum C."/>
            <person name="Kahn D."/>
            <person name="Robinson-Rechavi M."/>
            <person name="Laudet V."/>
            <person name="Schachter V."/>
            <person name="Quetier F."/>
            <person name="Saurin W."/>
            <person name="Scarpelli C."/>
            <person name="Wincker P."/>
            <person name="Lander E.S."/>
            <person name="Weissenbach J."/>
            <person name="Roest Crollius H."/>
        </authorList>
    </citation>
    <scope>NUCLEOTIDE SEQUENCE [LARGE SCALE GENOMIC DNA]</scope>
</reference>
<feature type="repeat" description="ANK" evidence="5">
    <location>
        <begin position="118"/>
        <end position="142"/>
    </location>
</feature>
<name>Q4RHL9_TETNG</name>
<reference evidence="6" key="2">
    <citation type="submission" date="2004-02" db="EMBL/GenBank/DDBJ databases">
        <authorList>
            <consortium name="Genoscope"/>
            <consortium name="Whitehead Institute Centre for Genome Research"/>
        </authorList>
    </citation>
    <scope>NUCLEOTIDE SEQUENCE</scope>
</reference>
<dbReference type="PROSITE" id="PS50297">
    <property type="entry name" value="ANK_REP_REGION"/>
    <property type="match status" value="2"/>
</dbReference>
<comment type="function">
    <text evidence="3">Plays an important role in regulating intracellular signaling events associated with erythroid terminal differentiation.</text>
</comment>
<accession>Q4RHL9</accession>
<dbReference type="AlphaFoldDB" id="Q4RHL9"/>
<evidence type="ECO:0000256" key="2">
    <source>
        <dbReference type="ARBA" id="ARBA00023043"/>
    </source>
</evidence>
<keyword evidence="1" id="KW-0677">Repeat</keyword>
<dbReference type="SUPFAM" id="SSF48403">
    <property type="entry name" value="Ankyrin repeat"/>
    <property type="match status" value="1"/>
</dbReference>
<dbReference type="InterPro" id="IPR002110">
    <property type="entry name" value="Ankyrin_rpt"/>
</dbReference>
<dbReference type="SMART" id="SM00248">
    <property type="entry name" value="ANK"/>
    <property type="match status" value="3"/>
</dbReference>
<dbReference type="Pfam" id="PF12796">
    <property type="entry name" value="Ank_2"/>
    <property type="match status" value="1"/>
</dbReference>
<comment type="caution">
    <text evidence="6">The sequence shown here is derived from an EMBL/GenBank/DDBJ whole genome shotgun (WGS) entry which is preliminary data.</text>
</comment>
<keyword evidence="2 5" id="KW-0040">ANK repeat</keyword>
<dbReference type="KEGG" id="tng:GSTEN00034274G001"/>
<gene>
    <name evidence="6" type="ORF">GSTENG00034274001</name>
</gene>
<dbReference type="OrthoDB" id="496981at2759"/>
<protein>
    <recommendedName>
        <fullName evidence="4">Ankyrin repeat domain-containing protein 54</fullName>
    </recommendedName>
</protein>
<dbReference type="EMBL" id="CAAE01015045">
    <property type="protein sequence ID" value="CAG12113.1"/>
    <property type="molecule type" value="Genomic_DNA"/>
</dbReference>
<evidence type="ECO:0000256" key="5">
    <source>
        <dbReference type="PROSITE-ProRule" id="PRU00023"/>
    </source>
</evidence>
<evidence type="ECO:0000256" key="3">
    <source>
        <dbReference type="ARBA" id="ARBA00037385"/>
    </source>
</evidence>
<dbReference type="PROSITE" id="PS50088">
    <property type="entry name" value="ANK_REPEAT"/>
    <property type="match status" value="2"/>
</dbReference>
<dbReference type="PANTHER" id="PTHR24197:SF44">
    <property type="entry name" value="ANKYRIN REPEAT DOMAIN-CONTAINING PROTEIN 54"/>
    <property type="match status" value="1"/>
</dbReference>
<dbReference type="InterPro" id="IPR036770">
    <property type="entry name" value="Ankyrin_rpt-contain_sf"/>
</dbReference>
<dbReference type="Gene3D" id="1.25.40.20">
    <property type="entry name" value="Ankyrin repeat-containing domain"/>
    <property type="match status" value="1"/>
</dbReference>
<evidence type="ECO:0000256" key="1">
    <source>
        <dbReference type="ARBA" id="ARBA00022737"/>
    </source>
</evidence>
<organism evidence="6">
    <name type="scientific">Tetraodon nigroviridis</name>
    <name type="common">Spotted green pufferfish</name>
    <name type="synonym">Chelonodon nigroviridis</name>
    <dbReference type="NCBI Taxonomy" id="99883"/>
    <lineage>
        <taxon>Eukaryota</taxon>
        <taxon>Metazoa</taxon>
        <taxon>Chordata</taxon>
        <taxon>Craniata</taxon>
        <taxon>Vertebrata</taxon>
        <taxon>Euteleostomi</taxon>
        <taxon>Actinopterygii</taxon>
        <taxon>Neopterygii</taxon>
        <taxon>Teleostei</taxon>
        <taxon>Neoteleostei</taxon>
        <taxon>Acanthomorphata</taxon>
        <taxon>Eupercaria</taxon>
        <taxon>Tetraodontiformes</taxon>
        <taxon>Tetradontoidea</taxon>
        <taxon>Tetraodontidae</taxon>
        <taxon>Tetraodon</taxon>
    </lineage>
</organism>